<accession>A0A9W7DEQ4</accession>
<evidence type="ECO:0000313" key="2">
    <source>
        <dbReference type="EMBL" id="GMG21968.1"/>
    </source>
</evidence>
<organism evidence="2 3">
    <name type="scientific">Ambrosiozyma monospora</name>
    <name type="common">Yeast</name>
    <name type="synonym">Endomycopsis monosporus</name>
    <dbReference type="NCBI Taxonomy" id="43982"/>
    <lineage>
        <taxon>Eukaryota</taxon>
        <taxon>Fungi</taxon>
        <taxon>Dikarya</taxon>
        <taxon>Ascomycota</taxon>
        <taxon>Saccharomycotina</taxon>
        <taxon>Pichiomycetes</taxon>
        <taxon>Pichiales</taxon>
        <taxon>Pichiaceae</taxon>
        <taxon>Ambrosiozyma</taxon>
    </lineage>
</organism>
<feature type="compositionally biased region" description="Low complexity" evidence="1">
    <location>
        <begin position="44"/>
        <end position="59"/>
    </location>
</feature>
<proteinExistence type="predicted"/>
<evidence type="ECO:0000313" key="3">
    <source>
        <dbReference type="Proteomes" id="UP001165063"/>
    </source>
</evidence>
<keyword evidence="3" id="KW-1185">Reference proteome</keyword>
<dbReference type="Proteomes" id="UP001165063">
    <property type="component" value="Unassembled WGS sequence"/>
</dbReference>
<gene>
    <name evidence="2" type="ORF">Amon01_000239000</name>
</gene>
<dbReference type="EMBL" id="BSXU01000861">
    <property type="protein sequence ID" value="GMG21968.1"/>
    <property type="molecule type" value="Genomic_DNA"/>
</dbReference>
<comment type="caution">
    <text evidence="2">The sequence shown here is derived from an EMBL/GenBank/DDBJ whole genome shotgun (WGS) entry which is preliminary data.</text>
</comment>
<protein>
    <submittedName>
        <fullName evidence="2">Unnamed protein product</fullName>
    </submittedName>
</protein>
<feature type="region of interest" description="Disordered" evidence="1">
    <location>
        <begin position="34"/>
        <end position="74"/>
    </location>
</feature>
<reference evidence="2" key="1">
    <citation type="submission" date="2023-04" db="EMBL/GenBank/DDBJ databases">
        <title>Ambrosiozyma monospora NBRC 1965.</title>
        <authorList>
            <person name="Ichikawa N."/>
            <person name="Sato H."/>
            <person name="Tonouchi N."/>
        </authorList>
    </citation>
    <scope>NUCLEOTIDE SEQUENCE</scope>
    <source>
        <strain evidence="2">NBRC 1965</strain>
    </source>
</reference>
<name>A0A9W7DEQ4_AMBMO</name>
<dbReference type="AlphaFoldDB" id="A0A9W7DEQ4"/>
<sequence>MTNKIQAQLVKKNGIHIQGEKVCVRAFISNYKKKVKNKTWSRPGSSSETSAGETGTSTEVPAPSCGAGATTTQL</sequence>
<evidence type="ECO:0000256" key="1">
    <source>
        <dbReference type="SAM" id="MobiDB-lite"/>
    </source>
</evidence>